<gene>
    <name evidence="3" type="ORF">CTI12_AA010180</name>
</gene>
<evidence type="ECO:0000313" key="4">
    <source>
        <dbReference type="Proteomes" id="UP000245207"/>
    </source>
</evidence>
<dbReference type="PANTHER" id="PTHR35116:SF2">
    <property type="entry name" value="ATP-DEPENDENT HELICASE FAMILY PROTEIN-RELATED"/>
    <property type="match status" value="1"/>
</dbReference>
<accession>A0A2U1QMQ4</accession>
<evidence type="ECO:0000313" key="3">
    <source>
        <dbReference type="EMBL" id="PWA99294.1"/>
    </source>
</evidence>
<sequence length="223" mass="25655">MIKVFKDIVKDFKLWSSIQGYSQVFKARVKYSRLGSSIQGSGQVFKVRVKYSRFGSSIQGTGVKVMVKDSVLFPRPNKYQVSSIRCWICSSLSKHTIDREESFALAKKHLNFSCMEEEADQVYEKLKKPKEMFLQSPKNLTALNAFKDRASRPEEPRMSPAVPLKPQEQKRENHGSSNEEALQSNGQIIEESSSLLQYLLSVVFYLQQNTLAFYSWGEEKYLK</sequence>
<name>A0A2U1QMQ4_ARTAN</name>
<dbReference type="OrthoDB" id="1414316at2759"/>
<feature type="region of interest" description="Disordered" evidence="1">
    <location>
        <begin position="149"/>
        <end position="182"/>
    </location>
</feature>
<dbReference type="Pfam" id="PF25029">
    <property type="entry name" value="MOM1"/>
    <property type="match status" value="1"/>
</dbReference>
<proteinExistence type="predicted"/>
<evidence type="ECO:0000256" key="1">
    <source>
        <dbReference type="SAM" id="MobiDB-lite"/>
    </source>
</evidence>
<comment type="caution">
    <text evidence="3">The sequence shown here is derived from an EMBL/GenBank/DDBJ whole genome shotgun (WGS) entry which is preliminary data.</text>
</comment>
<evidence type="ECO:0000259" key="2">
    <source>
        <dbReference type="Pfam" id="PF25029"/>
    </source>
</evidence>
<dbReference type="EMBL" id="PKPP01000026">
    <property type="protein sequence ID" value="PWA99294.1"/>
    <property type="molecule type" value="Genomic_DNA"/>
</dbReference>
<reference evidence="3 4" key="1">
    <citation type="journal article" date="2018" name="Mol. Plant">
        <title>The genome of Artemisia annua provides insight into the evolution of Asteraceae family and artemisinin biosynthesis.</title>
        <authorList>
            <person name="Shen Q."/>
            <person name="Zhang L."/>
            <person name="Liao Z."/>
            <person name="Wang S."/>
            <person name="Yan T."/>
            <person name="Shi P."/>
            <person name="Liu M."/>
            <person name="Fu X."/>
            <person name="Pan Q."/>
            <person name="Wang Y."/>
            <person name="Lv Z."/>
            <person name="Lu X."/>
            <person name="Zhang F."/>
            <person name="Jiang W."/>
            <person name="Ma Y."/>
            <person name="Chen M."/>
            <person name="Hao X."/>
            <person name="Li L."/>
            <person name="Tang Y."/>
            <person name="Lv G."/>
            <person name="Zhou Y."/>
            <person name="Sun X."/>
            <person name="Brodelius P.E."/>
            <person name="Rose J.K.C."/>
            <person name="Tang K."/>
        </authorList>
    </citation>
    <scope>NUCLEOTIDE SEQUENCE [LARGE SCALE GENOMIC DNA]</scope>
    <source>
        <strain evidence="4">cv. Huhao1</strain>
        <tissue evidence="3">Leaf</tissue>
    </source>
</reference>
<organism evidence="3 4">
    <name type="scientific">Artemisia annua</name>
    <name type="common">Sweet wormwood</name>
    <dbReference type="NCBI Taxonomy" id="35608"/>
    <lineage>
        <taxon>Eukaryota</taxon>
        <taxon>Viridiplantae</taxon>
        <taxon>Streptophyta</taxon>
        <taxon>Embryophyta</taxon>
        <taxon>Tracheophyta</taxon>
        <taxon>Spermatophyta</taxon>
        <taxon>Magnoliopsida</taxon>
        <taxon>eudicotyledons</taxon>
        <taxon>Gunneridae</taxon>
        <taxon>Pentapetalae</taxon>
        <taxon>asterids</taxon>
        <taxon>campanulids</taxon>
        <taxon>Asterales</taxon>
        <taxon>Asteraceae</taxon>
        <taxon>Asteroideae</taxon>
        <taxon>Anthemideae</taxon>
        <taxon>Artemisiinae</taxon>
        <taxon>Artemisia</taxon>
    </lineage>
</organism>
<feature type="domain" description="MOM1 alpha-helical" evidence="2">
    <location>
        <begin position="86"/>
        <end position="145"/>
    </location>
</feature>
<dbReference type="Proteomes" id="UP000245207">
    <property type="component" value="Unassembled WGS sequence"/>
</dbReference>
<protein>
    <submittedName>
        <fullName evidence="3">Chromo domain/shadow</fullName>
    </submittedName>
</protein>
<keyword evidence="4" id="KW-1185">Reference proteome</keyword>
<dbReference type="InterPro" id="IPR039322">
    <property type="entry name" value="MOM1"/>
</dbReference>
<dbReference type="AlphaFoldDB" id="A0A2U1QMQ4"/>
<dbReference type="InterPro" id="IPR056882">
    <property type="entry name" value="MOM1_dom"/>
</dbReference>
<dbReference type="PANTHER" id="PTHR35116">
    <property type="entry name" value="HELICASE PROTEIN MOM1"/>
    <property type="match status" value="1"/>
</dbReference>
<dbReference type="GO" id="GO:0031507">
    <property type="term" value="P:heterochromatin formation"/>
    <property type="evidence" value="ECO:0007669"/>
    <property type="project" value="InterPro"/>
</dbReference>